<dbReference type="KEGG" id="vcop:MM50RIKEN_07390"/>
<dbReference type="EMBL" id="AP023418">
    <property type="protein sequence ID" value="BCK80976.1"/>
    <property type="molecule type" value="Genomic_DNA"/>
</dbReference>
<accession>A0A810Q5L6</accession>
<protein>
    <recommendedName>
        <fullName evidence="3">DHHW motif protein</fullName>
    </recommendedName>
</protein>
<organism evidence="1 2">
    <name type="scientific">Vescimonas coprocola</name>
    <dbReference type="NCBI Taxonomy" id="2714355"/>
    <lineage>
        <taxon>Bacteria</taxon>
        <taxon>Bacillati</taxon>
        <taxon>Bacillota</taxon>
        <taxon>Clostridia</taxon>
        <taxon>Eubacteriales</taxon>
        <taxon>Oscillospiraceae</taxon>
        <taxon>Vescimonas</taxon>
    </lineage>
</organism>
<dbReference type="RefSeq" id="WP_228298437.1">
    <property type="nucleotide sequence ID" value="NZ_AP023418.1"/>
</dbReference>
<evidence type="ECO:0008006" key="3">
    <source>
        <dbReference type="Google" id="ProtNLM"/>
    </source>
</evidence>
<name>A0A810Q5L6_9FIRM</name>
<evidence type="ECO:0000313" key="2">
    <source>
        <dbReference type="Proteomes" id="UP000681035"/>
    </source>
</evidence>
<keyword evidence="2" id="KW-1185">Reference proteome</keyword>
<dbReference type="Proteomes" id="UP000681035">
    <property type="component" value="Chromosome"/>
</dbReference>
<reference evidence="1" key="1">
    <citation type="submission" date="2020-09" db="EMBL/GenBank/DDBJ databases">
        <title>New species isolated from human feces.</title>
        <authorList>
            <person name="Kitahara M."/>
            <person name="Shigeno Y."/>
            <person name="Shime M."/>
            <person name="Matsumoto Y."/>
            <person name="Nakamura S."/>
            <person name="Motooka D."/>
            <person name="Fukuoka S."/>
            <person name="Nishikawa H."/>
            <person name="Benno Y."/>
        </authorList>
    </citation>
    <scope>NUCLEOTIDE SEQUENCE</scope>
    <source>
        <strain evidence="1">MM50</strain>
    </source>
</reference>
<dbReference type="AlphaFoldDB" id="A0A810Q5L6"/>
<evidence type="ECO:0000313" key="1">
    <source>
        <dbReference type="EMBL" id="BCK80976.1"/>
    </source>
</evidence>
<sequence>MNEKRTALLTVCLLGAFLLTFSLWAYLKPDGAFSQSERRKLTPKPRCTVESIYSGRYMSDFETYAPDQFPLREQFRTLKSLTSLYLLRQRDTNGVYLAEGYVSRLEYPMQEDSIAHAARRFDYLYDTYLSGTNCRLYLSVIPDKNAFLASSHGYPALDYGAFTQSLREKTPYLTYLPIGDLLSLEDYYRTDLHWRQEQLTDVAARLLEGMGAEAPGTFREETLPTPYYGVYYGYAALPMEPDTIRYLTNDTLESCTVYHYETGQTTGIYDGEKGAGRDPYEWFLSGSESLLTVENPHAATDRELVIFRDSFASSLAPLLVEQYAKITLVDIRYLSSTTLGKYLTFTDQDVLFLYSVPVLNHSDTLK</sequence>
<proteinExistence type="predicted"/>
<gene>
    <name evidence="1" type="ORF">MM50RIKEN_07390</name>
</gene>